<dbReference type="AlphaFoldDB" id="A0AAJ6KCS1"/>
<protein>
    <submittedName>
        <fullName evidence="1">Uncharacterized protein</fullName>
    </submittedName>
</protein>
<dbReference type="Proteomes" id="UP001242021">
    <property type="component" value="Chromosome"/>
</dbReference>
<sequence>MFKFIYSKKDEGIYRIRRIFGIKIITKPPELKIICKLQDIENKIYNMENNLFTNSIQKELYKLEVYKLFANNKYKGN</sequence>
<name>A0AAJ6KCS1_BRAPL</name>
<proteinExistence type="predicted"/>
<dbReference type="EMBL" id="CP098754">
    <property type="protein sequence ID" value="WIH95991.1"/>
    <property type="molecule type" value="Genomic_DNA"/>
</dbReference>
<reference evidence="1" key="1">
    <citation type="submission" date="2022-06" db="EMBL/GenBank/DDBJ databases">
        <title>Brachyspira pilosicoli from pigs in Switzerland.</title>
        <authorList>
            <person name="Schmitt S."/>
            <person name="Arnold M."/>
            <person name="Rossano A."/>
            <person name="Perreten V."/>
        </authorList>
    </citation>
    <scope>NUCLEOTIDE SEQUENCE</scope>
    <source>
        <strain evidence="1">MEI4028</strain>
    </source>
</reference>
<accession>A0AAJ6KCS1</accession>
<dbReference type="RefSeq" id="WP_115599667.1">
    <property type="nucleotide sequence ID" value="NZ_CALXQO010000002.1"/>
</dbReference>
<evidence type="ECO:0000313" key="1">
    <source>
        <dbReference type="EMBL" id="WIH95991.1"/>
    </source>
</evidence>
<evidence type="ECO:0000313" key="2">
    <source>
        <dbReference type="Proteomes" id="UP001242021"/>
    </source>
</evidence>
<gene>
    <name evidence="1" type="ORF">NEH99_05425</name>
</gene>
<organism evidence="1 2">
    <name type="scientific">Brachyspira pilosicoli</name>
    <name type="common">Serpulina pilosicoli</name>
    <dbReference type="NCBI Taxonomy" id="52584"/>
    <lineage>
        <taxon>Bacteria</taxon>
        <taxon>Pseudomonadati</taxon>
        <taxon>Spirochaetota</taxon>
        <taxon>Spirochaetia</taxon>
        <taxon>Brachyspirales</taxon>
        <taxon>Brachyspiraceae</taxon>
        <taxon>Brachyspira</taxon>
    </lineage>
</organism>